<dbReference type="EMBL" id="CH476735">
    <property type="protein sequence ID" value="EIE81954.1"/>
    <property type="molecule type" value="Genomic_DNA"/>
</dbReference>
<dbReference type="VEuPathDB" id="FungiDB:RO3G_06659"/>
<gene>
    <name evidence="1" type="ORF">RO3G_06659</name>
</gene>
<evidence type="ECO:0000313" key="2">
    <source>
        <dbReference type="Proteomes" id="UP000009138"/>
    </source>
</evidence>
<reference evidence="1 2" key="1">
    <citation type="journal article" date="2009" name="PLoS Genet.">
        <title>Genomic analysis of the basal lineage fungus Rhizopus oryzae reveals a whole-genome duplication.</title>
        <authorList>
            <person name="Ma L.-J."/>
            <person name="Ibrahim A.S."/>
            <person name="Skory C."/>
            <person name="Grabherr M.G."/>
            <person name="Burger G."/>
            <person name="Butler M."/>
            <person name="Elias M."/>
            <person name="Idnurm A."/>
            <person name="Lang B.F."/>
            <person name="Sone T."/>
            <person name="Abe A."/>
            <person name="Calvo S.E."/>
            <person name="Corrochano L.M."/>
            <person name="Engels R."/>
            <person name="Fu J."/>
            <person name="Hansberg W."/>
            <person name="Kim J.-M."/>
            <person name="Kodira C.D."/>
            <person name="Koehrsen M.J."/>
            <person name="Liu B."/>
            <person name="Miranda-Saavedra D."/>
            <person name="O'Leary S."/>
            <person name="Ortiz-Castellanos L."/>
            <person name="Poulter R."/>
            <person name="Rodriguez-Romero J."/>
            <person name="Ruiz-Herrera J."/>
            <person name="Shen Y.-Q."/>
            <person name="Zeng Q."/>
            <person name="Galagan J."/>
            <person name="Birren B.W."/>
            <person name="Cuomo C.A."/>
            <person name="Wickes B.L."/>
        </authorList>
    </citation>
    <scope>NUCLEOTIDE SEQUENCE [LARGE SCALE GENOMIC DNA]</scope>
    <source>
        <strain evidence="2">RA 99-880 / ATCC MYA-4621 / FGSC 9543 / NRRL 43880</strain>
    </source>
</reference>
<name>I1C0H4_RHIO9</name>
<accession>I1C0H4</accession>
<dbReference type="Proteomes" id="UP000009138">
    <property type="component" value="Unassembled WGS sequence"/>
</dbReference>
<proteinExistence type="predicted"/>
<evidence type="ECO:0000313" key="1">
    <source>
        <dbReference type="EMBL" id="EIE81954.1"/>
    </source>
</evidence>
<dbReference type="GeneID" id="93613630"/>
<keyword evidence="2" id="KW-1185">Reference proteome</keyword>
<organism evidence="1 2">
    <name type="scientific">Rhizopus delemar (strain RA 99-880 / ATCC MYA-4621 / FGSC 9543 / NRRL 43880)</name>
    <name type="common">Mucormycosis agent</name>
    <name type="synonym">Rhizopus arrhizus var. delemar</name>
    <dbReference type="NCBI Taxonomy" id="246409"/>
    <lineage>
        <taxon>Eukaryota</taxon>
        <taxon>Fungi</taxon>
        <taxon>Fungi incertae sedis</taxon>
        <taxon>Mucoromycota</taxon>
        <taxon>Mucoromycotina</taxon>
        <taxon>Mucoromycetes</taxon>
        <taxon>Mucorales</taxon>
        <taxon>Mucorineae</taxon>
        <taxon>Rhizopodaceae</taxon>
        <taxon>Rhizopus</taxon>
    </lineage>
</organism>
<dbReference type="AlphaFoldDB" id="I1C0H4"/>
<dbReference type="RefSeq" id="XP_067517350.1">
    <property type="nucleotide sequence ID" value="XM_067661249.1"/>
</dbReference>
<dbReference type="InParanoid" id="I1C0H4"/>
<sequence length="51" mass="5830">MDSLLSIISMDTIPNEAMFEGSTLNQSFWECGISLFDKNILRIFKNPETKC</sequence>
<protein>
    <submittedName>
        <fullName evidence="1">Uncharacterized protein</fullName>
    </submittedName>
</protein>